<keyword evidence="6 12" id="KW-0406">Ion transport</keyword>
<name>A0A6S6SEM7_9BACT</name>
<accession>A0A6S6SEM7</accession>
<evidence type="ECO:0000256" key="3">
    <source>
        <dbReference type="ARBA" id="ARBA00022692"/>
    </source>
</evidence>
<evidence type="ECO:0000256" key="5">
    <source>
        <dbReference type="ARBA" id="ARBA00022989"/>
    </source>
</evidence>
<sequence>MNKKIWFLLCLPLVSILAYDKVSDTDIVARTINFTIFATIMYKLISGPLKSFLKDRQDAIANEFTDYEDRYTLLKRQFQKAKDKHSNLSLKSKEIVELAKQEAKEIEESSLLNLKTSMKNLEVDNQNYLINRKKSLKKEIINEIVEDVFKSDKLDLKVPDFVSIIEKKVTL</sequence>
<keyword evidence="1 12" id="KW-0813">Transport</keyword>
<protein>
    <recommendedName>
        <fullName evidence="14">ATP synthase subunit b</fullName>
    </recommendedName>
</protein>
<evidence type="ECO:0000256" key="8">
    <source>
        <dbReference type="ARBA" id="ARBA00023310"/>
    </source>
</evidence>
<organism evidence="13">
    <name type="scientific">uncultured Campylobacterales bacterium</name>
    <dbReference type="NCBI Taxonomy" id="352960"/>
    <lineage>
        <taxon>Bacteria</taxon>
        <taxon>Pseudomonadati</taxon>
        <taxon>Campylobacterota</taxon>
        <taxon>Epsilonproteobacteria</taxon>
        <taxon>Campylobacterales</taxon>
        <taxon>environmental samples</taxon>
    </lineage>
</organism>
<dbReference type="EMBL" id="CACVAW010000005">
    <property type="protein sequence ID" value="CAA6801435.1"/>
    <property type="molecule type" value="Genomic_DNA"/>
</dbReference>
<dbReference type="Pfam" id="PF00430">
    <property type="entry name" value="ATP-synt_B"/>
    <property type="match status" value="1"/>
</dbReference>
<dbReference type="GO" id="GO:0015078">
    <property type="term" value="F:proton transmembrane transporter activity"/>
    <property type="evidence" value="ECO:0007669"/>
    <property type="project" value="InterPro"/>
</dbReference>
<dbReference type="AlphaFoldDB" id="A0A6S6SEM7"/>
<reference evidence="13" key="1">
    <citation type="submission" date="2020-01" db="EMBL/GenBank/DDBJ databases">
        <authorList>
            <person name="Meier V. D."/>
            <person name="Meier V D."/>
        </authorList>
    </citation>
    <scope>NUCLEOTIDE SEQUENCE</scope>
    <source>
        <strain evidence="13">HLG_WM_MAG_12</strain>
    </source>
</reference>
<comment type="function">
    <text evidence="10">Component of the F(0) channel, it forms part of the peripheral stalk, linking F(1) to F(0). The b'-subunit is a diverged and duplicated form of b found in plants and photosynthetic bacteria.</text>
</comment>
<comment type="function">
    <text evidence="9">F(1)F(0) ATP synthase produces ATP from ADP in the presence of a proton or sodium gradient. F-type ATPases consist of two structural domains, F(1) containing the extramembraneous catalytic core and F(0) containing the membrane proton channel, linked together by a central stalk and a peripheral stalk. During catalysis, ATP synthesis in the catalytic domain of F(1) is coupled via a rotary mechanism of the central stalk subunits to proton translocation.</text>
</comment>
<dbReference type="GO" id="GO:0015986">
    <property type="term" value="P:proton motive force-driven ATP synthesis"/>
    <property type="evidence" value="ECO:0007669"/>
    <property type="project" value="InterPro"/>
</dbReference>
<evidence type="ECO:0000256" key="7">
    <source>
        <dbReference type="ARBA" id="ARBA00023136"/>
    </source>
</evidence>
<evidence type="ECO:0000256" key="9">
    <source>
        <dbReference type="ARBA" id="ARBA00025198"/>
    </source>
</evidence>
<evidence type="ECO:0000256" key="12">
    <source>
        <dbReference type="RuleBase" id="RU003848"/>
    </source>
</evidence>
<keyword evidence="8" id="KW-0066">ATP synthesis</keyword>
<evidence type="ECO:0000256" key="2">
    <source>
        <dbReference type="ARBA" id="ARBA00022547"/>
    </source>
</evidence>
<keyword evidence="4 12" id="KW-0375">Hydrogen ion transport</keyword>
<gene>
    <name evidence="13" type="ORF">HELGO_WM11061</name>
</gene>
<evidence type="ECO:0000256" key="4">
    <source>
        <dbReference type="ARBA" id="ARBA00022781"/>
    </source>
</evidence>
<keyword evidence="2 12" id="KW-0138">CF(0)</keyword>
<dbReference type="GO" id="GO:0012505">
    <property type="term" value="C:endomembrane system"/>
    <property type="evidence" value="ECO:0007669"/>
    <property type="project" value="UniProtKB-SubCell"/>
</dbReference>
<evidence type="ECO:0000313" key="13">
    <source>
        <dbReference type="EMBL" id="CAA6801435.1"/>
    </source>
</evidence>
<dbReference type="GO" id="GO:0045259">
    <property type="term" value="C:proton-transporting ATP synthase complex"/>
    <property type="evidence" value="ECO:0007669"/>
    <property type="project" value="UniProtKB-KW"/>
</dbReference>
<keyword evidence="5" id="KW-1133">Transmembrane helix</keyword>
<keyword evidence="3 12" id="KW-0812">Transmembrane</keyword>
<dbReference type="CDD" id="cd06503">
    <property type="entry name" value="ATP-synt_Fo_b"/>
    <property type="match status" value="1"/>
</dbReference>
<evidence type="ECO:0000256" key="1">
    <source>
        <dbReference type="ARBA" id="ARBA00022448"/>
    </source>
</evidence>
<proteinExistence type="inferred from homology"/>
<evidence type="ECO:0000256" key="11">
    <source>
        <dbReference type="ARBA" id="ARBA00037847"/>
    </source>
</evidence>
<evidence type="ECO:0000256" key="10">
    <source>
        <dbReference type="ARBA" id="ARBA00025614"/>
    </source>
</evidence>
<keyword evidence="7" id="KW-0472">Membrane</keyword>
<comment type="subcellular location">
    <subcellularLocation>
        <location evidence="11">Endomembrane system</location>
        <topology evidence="11">Single-pass membrane protein</topology>
    </subcellularLocation>
</comment>
<evidence type="ECO:0008006" key="14">
    <source>
        <dbReference type="Google" id="ProtNLM"/>
    </source>
</evidence>
<evidence type="ECO:0000256" key="6">
    <source>
        <dbReference type="ARBA" id="ARBA00023065"/>
    </source>
</evidence>
<dbReference type="InterPro" id="IPR002146">
    <property type="entry name" value="ATP_synth_b/b'su_bac/chlpt"/>
</dbReference>
<comment type="similarity">
    <text evidence="12">Belongs to the ATPase B chain family.</text>
</comment>